<proteinExistence type="predicted"/>
<comment type="caution">
    <text evidence="1">The sequence shown here is derived from an EMBL/GenBank/DDBJ whole genome shotgun (WGS) entry which is preliminary data.</text>
</comment>
<name>A0ABD7IX95_ENTFL</name>
<dbReference type="EMBL" id="RKMZ01000005">
    <property type="protein sequence ID" value="ROX31851.1"/>
    <property type="molecule type" value="Genomic_DNA"/>
</dbReference>
<dbReference type="AlphaFoldDB" id="A0ABD7IX95"/>
<evidence type="ECO:0000313" key="1">
    <source>
        <dbReference type="EMBL" id="ROX31851.1"/>
    </source>
</evidence>
<dbReference type="RefSeq" id="WP_025191781.1">
    <property type="nucleotide sequence ID" value="NZ_CABGMN010000012.1"/>
</dbReference>
<reference evidence="1 2" key="1">
    <citation type="submission" date="2018-10" db="EMBL/GenBank/DDBJ databases">
        <title>Genotypes and phenotypes of Enterococci isolated from broiler chickens.</title>
        <authorList>
            <person name="Muhammad A.R."/>
            <person name="Diarra M.S."/>
        </authorList>
    </citation>
    <scope>NUCLEOTIDE SEQUENCE [LARGE SCALE GENOMIC DNA]</scope>
    <source>
        <strain evidence="1 2">LIT2 A36'</strain>
    </source>
</reference>
<sequence>MHGMKNLVTLKALPSTQAQRANLRIEIYRLNHWNAVSSGRGVITHDEAVIGKTNLYNLILSEGKRSHSTDEIMET</sequence>
<organism evidence="1 2">
    <name type="scientific">Enterococcus faecalis</name>
    <name type="common">Streptococcus faecalis</name>
    <dbReference type="NCBI Taxonomy" id="1351"/>
    <lineage>
        <taxon>Bacteria</taxon>
        <taxon>Bacillati</taxon>
        <taxon>Bacillota</taxon>
        <taxon>Bacilli</taxon>
        <taxon>Lactobacillales</taxon>
        <taxon>Enterococcaceae</taxon>
        <taxon>Enterococcus</taxon>
    </lineage>
</organism>
<protein>
    <submittedName>
        <fullName evidence="1">Uncharacterized protein</fullName>
    </submittedName>
</protein>
<dbReference type="Proteomes" id="UP000281488">
    <property type="component" value="Unassembled WGS sequence"/>
</dbReference>
<accession>A0ABD7IX95</accession>
<evidence type="ECO:0000313" key="2">
    <source>
        <dbReference type="Proteomes" id="UP000281488"/>
    </source>
</evidence>
<gene>
    <name evidence="1" type="ORF">EGW16_09765</name>
</gene>